<dbReference type="EMBL" id="JAQFWP010000115">
    <property type="protein sequence ID" value="MDA2808908.1"/>
    <property type="molecule type" value="Genomic_DNA"/>
</dbReference>
<dbReference type="Proteomes" id="UP001165685">
    <property type="component" value="Unassembled WGS sequence"/>
</dbReference>
<protein>
    <recommendedName>
        <fullName evidence="5">Ig-like domain-containing protein</fullName>
    </recommendedName>
</protein>
<gene>
    <name evidence="3" type="ORF">O4U47_30665</name>
</gene>
<feature type="region of interest" description="Disordered" evidence="1">
    <location>
        <begin position="25"/>
        <end position="47"/>
    </location>
</feature>
<evidence type="ECO:0008006" key="5">
    <source>
        <dbReference type="Google" id="ProtNLM"/>
    </source>
</evidence>
<evidence type="ECO:0000256" key="2">
    <source>
        <dbReference type="SAM" id="SignalP"/>
    </source>
</evidence>
<feature type="compositionally biased region" description="Acidic residues" evidence="1">
    <location>
        <begin position="213"/>
        <end position="247"/>
    </location>
</feature>
<evidence type="ECO:0000256" key="1">
    <source>
        <dbReference type="SAM" id="MobiDB-lite"/>
    </source>
</evidence>
<feature type="region of interest" description="Disordered" evidence="1">
    <location>
        <begin position="188"/>
        <end position="287"/>
    </location>
</feature>
<feature type="region of interest" description="Disordered" evidence="1">
    <location>
        <begin position="126"/>
        <end position="147"/>
    </location>
</feature>
<evidence type="ECO:0000313" key="4">
    <source>
        <dbReference type="Proteomes" id="UP001165685"/>
    </source>
</evidence>
<feature type="chain" id="PRO_5047491256" description="Ig-like domain-containing protein" evidence="2">
    <location>
        <begin position="25"/>
        <end position="287"/>
    </location>
</feature>
<keyword evidence="2" id="KW-0732">Signal</keyword>
<feature type="non-terminal residue" evidence="3">
    <location>
        <position position="287"/>
    </location>
</feature>
<feature type="compositionally biased region" description="Low complexity" evidence="1">
    <location>
        <begin position="25"/>
        <end position="45"/>
    </location>
</feature>
<keyword evidence="4" id="KW-1185">Reference proteome</keyword>
<proteinExistence type="predicted"/>
<dbReference type="RefSeq" id="WP_270681494.1">
    <property type="nucleotide sequence ID" value="NZ_JAQFWP010000115.1"/>
</dbReference>
<reference evidence="3" key="1">
    <citation type="submission" date="2023-01" db="EMBL/GenBank/DDBJ databases">
        <title>Draft genome sequence of Nocardiopsis sp. LSu2-4 isolated from halophytes.</title>
        <authorList>
            <person name="Duangmal K."/>
            <person name="Chantavorakit T."/>
        </authorList>
    </citation>
    <scope>NUCLEOTIDE SEQUENCE</scope>
    <source>
        <strain evidence="3">LSu2-4</strain>
    </source>
</reference>
<accession>A0ABT4TW41</accession>
<comment type="caution">
    <text evidence="3">The sequence shown here is derived from an EMBL/GenBank/DDBJ whole genome shotgun (WGS) entry which is preliminary data.</text>
</comment>
<name>A0ABT4TW41_9ACTN</name>
<feature type="compositionally biased region" description="Basic and acidic residues" evidence="1">
    <location>
        <begin position="268"/>
        <end position="287"/>
    </location>
</feature>
<sequence length="287" mass="28282">MTTRMTAGFAVFAFAALGAGPALADDAPEAQSGAGAGPEAPEAPQTLDAPVDDALTEVAYTCTSGFGDEESATLSWFFETSAMEGQAATGDTLMHAGGFDGGVYWTAEGAGPITSMTVTGRVTSTGDAAAGPEEHLETTWSGSSEDPFAETEGWNYDGLVGERELTRPGSITYRPSGVTFVAVQEDGTTTTTTCDPESTPVLTEVSVTGDPVGGDDGDGGGDENPGGDDGDGGGDEDPGGDDGDGGDDQNPGGDDGDGGGDENPGGDGGDKGDGGDTGEDKPAPGDG</sequence>
<organism evidence="3 4">
    <name type="scientific">Nocardiopsis suaedae</name>
    <dbReference type="NCBI Taxonomy" id="3018444"/>
    <lineage>
        <taxon>Bacteria</taxon>
        <taxon>Bacillati</taxon>
        <taxon>Actinomycetota</taxon>
        <taxon>Actinomycetes</taxon>
        <taxon>Streptosporangiales</taxon>
        <taxon>Nocardiopsidaceae</taxon>
        <taxon>Nocardiopsis</taxon>
    </lineage>
</organism>
<evidence type="ECO:0000313" key="3">
    <source>
        <dbReference type="EMBL" id="MDA2808908.1"/>
    </source>
</evidence>
<feature type="signal peptide" evidence="2">
    <location>
        <begin position="1"/>
        <end position="24"/>
    </location>
</feature>